<accession>A0A0C3SC18</accession>
<dbReference type="AlphaFoldDB" id="A0A0C3SC18"/>
<dbReference type="EMBL" id="KN840454">
    <property type="protein sequence ID" value="KIP10527.1"/>
    <property type="molecule type" value="Genomic_DNA"/>
</dbReference>
<dbReference type="SUPFAM" id="SSF57701">
    <property type="entry name" value="Zn2/Cys6 DNA-binding domain"/>
    <property type="match status" value="1"/>
</dbReference>
<organism evidence="5 6">
    <name type="scientific">Phlebiopsis gigantea (strain 11061_1 CR5-6)</name>
    <name type="common">White-rot fungus</name>
    <name type="synonym">Peniophora gigantea</name>
    <dbReference type="NCBI Taxonomy" id="745531"/>
    <lineage>
        <taxon>Eukaryota</taxon>
        <taxon>Fungi</taxon>
        <taxon>Dikarya</taxon>
        <taxon>Basidiomycota</taxon>
        <taxon>Agaricomycotina</taxon>
        <taxon>Agaricomycetes</taxon>
        <taxon>Polyporales</taxon>
        <taxon>Phanerochaetaceae</taxon>
        <taxon>Phlebiopsis</taxon>
    </lineage>
</organism>
<dbReference type="HOGENOM" id="CLU_013536_0_0_1"/>
<keyword evidence="6" id="KW-1185">Reference proteome</keyword>
<dbReference type="Pfam" id="PF00172">
    <property type="entry name" value="Zn_clus"/>
    <property type="match status" value="1"/>
</dbReference>
<dbReference type="InterPro" id="IPR001138">
    <property type="entry name" value="Zn2Cys6_DnaBD"/>
</dbReference>
<proteinExistence type="predicted"/>
<dbReference type="GO" id="GO:0008270">
    <property type="term" value="F:zinc ion binding"/>
    <property type="evidence" value="ECO:0007669"/>
    <property type="project" value="InterPro"/>
</dbReference>
<evidence type="ECO:0000259" key="4">
    <source>
        <dbReference type="PROSITE" id="PS50048"/>
    </source>
</evidence>
<dbReference type="Gene3D" id="4.10.240.10">
    <property type="entry name" value="Zn(2)-C6 fungal-type DNA-binding domain"/>
    <property type="match status" value="1"/>
</dbReference>
<dbReference type="PANTHER" id="PTHR37534:SF46">
    <property type="entry name" value="ZN(II)2CYS6 TRANSCRIPTION FACTOR (EUROFUNG)"/>
    <property type="match status" value="1"/>
</dbReference>
<gene>
    <name evidence="5" type="ORF">PHLGIDRAFT_33887</name>
</gene>
<evidence type="ECO:0000256" key="1">
    <source>
        <dbReference type="ARBA" id="ARBA00004123"/>
    </source>
</evidence>
<reference evidence="5 6" key="1">
    <citation type="journal article" date="2014" name="PLoS Genet.">
        <title>Analysis of the Phlebiopsis gigantea genome, transcriptome and secretome provides insight into its pioneer colonization strategies of wood.</title>
        <authorList>
            <person name="Hori C."/>
            <person name="Ishida T."/>
            <person name="Igarashi K."/>
            <person name="Samejima M."/>
            <person name="Suzuki H."/>
            <person name="Master E."/>
            <person name="Ferreira P."/>
            <person name="Ruiz-Duenas F.J."/>
            <person name="Held B."/>
            <person name="Canessa P."/>
            <person name="Larrondo L.F."/>
            <person name="Schmoll M."/>
            <person name="Druzhinina I.S."/>
            <person name="Kubicek C.P."/>
            <person name="Gaskell J.A."/>
            <person name="Kersten P."/>
            <person name="St John F."/>
            <person name="Glasner J."/>
            <person name="Sabat G."/>
            <person name="Splinter BonDurant S."/>
            <person name="Syed K."/>
            <person name="Yadav J."/>
            <person name="Mgbeahuruike A.C."/>
            <person name="Kovalchuk A."/>
            <person name="Asiegbu F.O."/>
            <person name="Lackner G."/>
            <person name="Hoffmeister D."/>
            <person name="Rencoret J."/>
            <person name="Gutierrez A."/>
            <person name="Sun H."/>
            <person name="Lindquist E."/>
            <person name="Barry K."/>
            <person name="Riley R."/>
            <person name="Grigoriev I.V."/>
            <person name="Henrissat B."/>
            <person name="Kues U."/>
            <person name="Berka R.M."/>
            <person name="Martinez A.T."/>
            <person name="Covert S.F."/>
            <person name="Blanchette R.A."/>
            <person name="Cullen D."/>
        </authorList>
    </citation>
    <scope>NUCLEOTIDE SEQUENCE [LARGE SCALE GENOMIC DNA]</scope>
    <source>
        <strain evidence="5 6">11061_1 CR5-6</strain>
    </source>
</reference>
<comment type="subcellular location">
    <subcellularLocation>
        <location evidence="1">Nucleus</location>
    </subcellularLocation>
</comment>
<dbReference type="GO" id="GO:0000981">
    <property type="term" value="F:DNA-binding transcription factor activity, RNA polymerase II-specific"/>
    <property type="evidence" value="ECO:0007669"/>
    <property type="project" value="InterPro"/>
</dbReference>
<dbReference type="PANTHER" id="PTHR37534">
    <property type="entry name" value="TRANSCRIPTIONAL ACTIVATOR PROTEIN UGA3"/>
    <property type="match status" value="1"/>
</dbReference>
<sequence>MALLTKPSSPSSSSSHPSSPETEHPDMDPPSVPQDASPAASLSAVLASAPAQPSSRRTPPRSSPTGLTGIHTTGRGGCWTCRVRRKKCDEERVDGGSCKTCRRLGIECLGWGPRRPDWMRDKEKVAEYKADIKAQLTRAGLIRGQPRPVYSTLATSAGQQPAASSSTRYAPGSSSLRASRSEGFPSYDNVQGYDSSRFHHAANAMSGMSGLDVLSATASPDLALPATFVLPAAAAFHHAALPYGSEMSSMPGPAAAYPPFMHTPEIAPSITPGGLRDSPFNEQPEPYIQYYFEHVRTIQFPLAGADLTQTLGFILQTEPQGPLGYAVCALASLHSTRAAAAQTGAAEDPERSVDRRFYNKAYVMLMGAKATGRPYTEHDAVAAVFLISYHNLAGGGTGWTALLEVAYEWVAQTGVLDEQNPKLALVNMSPVQKLAAKATMWIDVLSAIVFARAPRFLALYRQLFGPSAGSGYWATANNDQLDLRMDKLTGCPDEAVLALAEAAQLAHWKAGEAQKGTLSRSPALGGGASTEHDRRTIAGIWRETAVLYLHTILHGPQPGVPEIVKCTNLLIDQLSAIAPSDLHYAIILPYILTGCMSSDPMVCELVKQRLTWHRDDFFNGSMSQGRTFIEYFQSRRMAMLGAHRTPAPVDWRECIRERWSAIPIA</sequence>
<dbReference type="GO" id="GO:0005634">
    <property type="term" value="C:nucleus"/>
    <property type="evidence" value="ECO:0007669"/>
    <property type="project" value="UniProtKB-SubCell"/>
</dbReference>
<dbReference type="SMART" id="SM00066">
    <property type="entry name" value="GAL4"/>
    <property type="match status" value="1"/>
</dbReference>
<feature type="compositionally biased region" description="Low complexity" evidence="3">
    <location>
        <begin position="36"/>
        <end position="57"/>
    </location>
</feature>
<dbReference type="STRING" id="745531.A0A0C3SC18"/>
<dbReference type="Pfam" id="PF11951">
    <property type="entry name" value="Fungal_trans_2"/>
    <property type="match status" value="1"/>
</dbReference>
<dbReference type="PROSITE" id="PS00463">
    <property type="entry name" value="ZN2_CY6_FUNGAL_1"/>
    <property type="match status" value="1"/>
</dbReference>
<dbReference type="CDD" id="cd00067">
    <property type="entry name" value="GAL4"/>
    <property type="match status" value="1"/>
</dbReference>
<dbReference type="Proteomes" id="UP000053257">
    <property type="component" value="Unassembled WGS sequence"/>
</dbReference>
<feature type="compositionally biased region" description="Low complexity" evidence="3">
    <location>
        <begin position="7"/>
        <end position="20"/>
    </location>
</feature>
<feature type="domain" description="Zn(2)-C6 fungal-type" evidence="4">
    <location>
        <begin position="77"/>
        <end position="108"/>
    </location>
</feature>
<feature type="compositionally biased region" description="Polar residues" evidence="3">
    <location>
        <begin position="153"/>
        <end position="178"/>
    </location>
</feature>
<name>A0A0C3SC18_PHLG1</name>
<dbReference type="InterPro" id="IPR021858">
    <property type="entry name" value="Fun_TF"/>
</dbReference>
<dbReference type="PROSITE" id="PS50048">
    <property type="entry name" value="ZN2_CY6_FUNGAL_2"/>
    <property type="match status" value="1"/>
</dbReference>
<evidence type="ECO:0000313" key="6">
    <source>
        <dbReference type="Proteomes" id="UP000053257"/>
    </source>
</evidence>
<evidence type="ECO:0000256" key="2">
    <source>
        <dbReference type="ARBA" id="ARBA00023242"/>
    </source>
</evidence>
<dbReference type="OrthoDB" id="5419315at2759"/>
<protein>
    <recommendedName>
        <fullName evidence="4">Zn(2)-C6 fungal-type domain-containing protein</fullName>
    </recommendedName>
</protein>
<feature type="region of interest" description="Disordered" evidence="3">
    <location>
        <begin position="153"/>
        <end position="182"/>
    </location>
</feature>
<feature type="region of interest" description="Disordered" evidence="3">
    <location>
        <begin position="1"/>
        <end position="71"/>
    </location>
</feature>
<evidence type="ECO:0000256" key="3">
    <source>
        <dbReference type="SAM" id="MobiDB-lite"/>
    </source>
</evidence>
<evidence type="ECO:0000313" key="5">
    <source>
        <dbReference type="EMBL" id="KIP10527.1"/>
    </source>
</evidence>
<keyword evidence="2" id="KW-0539">Nucleus</keyword>
<dbReference type="InterPro" id="IPR036864">
    <property type="entry name" value="Zn2-C6_fun-type_DNA-bd_sf"/>
</dbReference>